<evidence type="ECO:0000256" key="1">
    <source>
        <dbReference type="SAM" id="SignalP"/>
    </source>
</evidence>
<dbReference type="InterPro" id="IPR058093">
    <property type="entry name" value="LA_2272-like"/>
</dbReference>
<feature type="signal peptide" evidence="1">
    <location>
        <begin position="1"/>
        <end position="20"/>
    </location>
</feature>
<keyword evidence="1" id="KW-0732">Signal</keyword>
<proteinExistence type="predicted"/>
<dbReference type="OrthoDB" id="5505971at2"/>
<evidence type="ECO:0000313" key="2">
    <source>
        <dbReference type="EMBL" id="RNI25624.1"/>
    </source>
</evidence>
<keyword evidence="3" id="KW-1185">Reference proteome</keyword>
<dbReference type="AlphaFoldDB" id="A0A3M9MJE0"/>
<evidence type="ECO:0000313" key="3">
    <source>
        <dbReference type="Proteomes" id="UP000272117"/>
    </source>
</evidence>
<name>A0A3M9MJE0_9BACT</name>
<dbReference type="Proteomes" id="UP000272117">
    <property type="component" value="Unassembled WGS sequence"/>
</dbReference>
<gene>
    <name evidence="2" type="ORF">EFB08_12240</name>
</gene>
<protein>
    <recommendedName>
        <fullName evidence="4">DUF3575 domain-containing protein</fullName>
    </recommendedName>
</protein>
<feature type="chain" id="PRO_5017925740" description="DUF3575 domain-containing protein" evidence="1">
    <location>
        <begin position="21"/>
        <end position="346"/>
    </location>
</feature>
<dbReference type="EMBL" id="RJJD01000008">
    <property type="protein sequence ID" value="RNI25624.1"/>
    <property type="molecule type" value="Genomic_DNA"/>
</dbReference>
<reference evidence="2 3" key="1">
    <citation type="submission" date="2018-11" db="EMBL/GenBank/DDBJ databases">
        <title>Rufibacter latericius sp. nov., isolated from water in Baiyang Lake.</title>
        <authorList>
            <person name="Yang Y."/>
        </authorList>
    </citation>
    <scope>NUCLEOTIDE SEQUENCE [LARGE SCALE GENOMIC DNA]</scope>
    <source>
        <strain evidence="2 3">R-22-1c-1</strain>
    </source>
</reference>
<organism evidence="2 3">
    <name type="scientific">Rufibacter latericius</name>
    <dbReference type="NCBI Taxonomy" id="2487040"/>
    <lineage>
        <taxon>Bacteria</taxon>
        <taxon>Pseudomonadati</taxon>
        <taxon>Bacteroidota</taxon>
        <taxon>Cytophagia</taxon>
        <taxon>Cytophagales</taxon>
        <taxon>Hymenobacteraceae</taxon>
        <taxon>Rufibacter</taxon>
    </lineage>
</organism>
<sequence>MKRFFFPLAALLMLATDCFSQTTTKASLEYRPVQFSVTPGLGSNGKQSEQYYTSFSFGVLGDKSGGVSGLQLSGLINRNHYFSKGLQLAGLINTVGALPTDFSIPQRQQPDSIISPEASLEGLQLGGILNSVEGDVNGAQIGGVLNTATGVLNGLQIGTINRTRHSKGLQIGLINMADTSSGATIGLINIVRHGGYYRAEVWAGETFFANGALKLGTQKLYSIFALGWGLHEEQHHFGYGLGLGFPVNPKGMFLDVLIYQVSENKFWTNGSSNLLEQVRLTKERDLGKVALLYGLTLNVFVSNRRPLTTGEDPGMKLEPWPLFENISRQSRVTVWPGVNLGVRFKK</sequence>
<accession>A0A3M9MJE0</accession>
<comment type="caution">
    <text evidence="2">The sequence shown here is derived from an EMBL/GenBank/DDBJ whole genome shotgun (WGS) entry which is preliminary data.</text>
</comment>
<evidence type="ECO:0008006" key="4">
    <source>
        <dbReference type="Google" id="ProtNLM"/>
    </source>
</evidence>
<dbReference type="NCBIfam" id="NF047436">
    <property type="entry name" value="LA_2272_repeat"/>
    <property type="match status" value="1"/>
</dbReference>
<dbReference type="RefSeq" id="WP_123127255.1">
    <property type="nucleotide sequence ID" value="NZ_RJJD01000008.1"/>
</dbReference>